<feature type="compositionally biased region" description="Basic residues" evidence="1">
    <location>
        <begin position="186"/>
        <end position="196"/>
    </location>
</feature>
<protein>
    <submittedName>
        <fullName evidence="2">Uncharacterized protein</fullName>
    </submittedName>
</protein>
<organism evidence="2 3">
    <name type="scientific">Rhizobium pisi</name>
    <dbReference type="NCBI Taxonomy" id="574561"/>
    <lineage>
        <taxon>Bacteria</taxon>
        <taxon>Pseudomonadati</taxon>
        <taxon>Pseudomonadota</taxon>
        <taxon>Alphaproteobacteria</taxon>
        <taxon>Hyphomicrobiales</taxon>
        <taxon>Rhizobiaceae</taxon>
        <taxon>Rhizobium/Agrobacterium group</taxon>
        <taxon>Rhizobium</taxon>
    </lineage>
</organism>
<dbReference type="Proteomes" id="UP000518315">
    <property type="component" value="Unassembled WGS sequence"/>
</dbReference>
<evidence type="ECO:0000256" key="1">
    <source>
        <dbReference type="SAM" id="MobiDB-lite"/>
    </source>
</evidence>
<proteinExistence type="predicted"/>
<name>A0A7W5G3A8_9HYPH</name>
<feature type="region of interest" description="Disordered" evidence="1">
    <location>
        <begin position="173"/>
        <end position="196"/>
    </location>
</feature>
<evidence type="ECO:0000313" key="2">
    <source>
        <dbReference type="EMBL" id="MBB3138725.1"/>
    </source>
</evidence>
<accession>A0A7W5G3A8</accession>
<reference evidence="2 3" key="1">
    <citation type="submission" date="2020-08" db="EMBL/GenBank/DDBJ databases">
        <title>Genomic Encyclopedia of Type Strains, Phase III (KMG-III): the genomes of soil and plant-associated and newly described type strains.</title>
        <authorList>
            <person name="Whitman W."/>
        </authorList>
    </citation>
    <scope>NUCLEOTIDE SEQUENCE [LARGE SCALE GENOMIC DNA]</scope>
    <source>
        <strain evidence="2 3">CECT 4113</strain>
    </source>
</reference>
<dbReference type="EMBL" id="JACHXH010000037">
    <property type="protein sequence ID" value="MBB3138725.1"/>
    <property type="molecule type" value="Genomic_DNA"/>
</dbReference>
<dbReference type="RefSeq" id="WP_183736895.1">
    <property type="nucleotide sequence ID" value="NZ_JACHXH010000037.1"/>
</dbReference>
<sequence length="196" mass="21788">MADSDNSRTLPTVTQGDLHSLVVASFPTHPELAARLAAPLDIDDLAFTIWRQWCAARHRLIESCLRQQGLEKRLFAMVGMPSDAPEAWKAADQQIGYSEAVQEEERAAALEDDVAEMLWDTPAASIVGATAKLHAMLAKWQPAASSDEYPWPQLRSVISDLLKIDAEISSGGNARRQVTVGEIHQRHSRREQHRED</sequence>
<evidence type="ECO:0000313" key="3">
    <source>
        <dbReference type="Proteomes" id="UP000518315"/>
    </source>
</evidence>
<keyword evidence="3" id="KW-1185">Reference proteome</keyword>
<dbReference type="AlphaFoldDB" id="A0A7W5G3A8"/>
<gene>
    <name evidence="2" type="ORF">FHS26_006504</name>
</gene>
<comment type="caution">
    <text evidence="2">The sequence shown here is derived from an EMBL/GenBank/DDBJ whole genome shotgun (WGS) entry which is preliminary data.</text>
</comment>